<dbReference type="OrthoDB" id="3514174at2"/>
<gene>
    <name evidence="2" type="ORF">FKR81_20725</name>
</gene>
<dbReference type="PANTHER" id="PTHR12993:SF28">
    <property type="entry name" value="LMBE FAMILY PROTEIN"/>
    <property type="match status" value="1"/>
</dbReference>
<accession>A0A563ER56</accession>
<evidence type="ECO:0000313" key="2">
    <source>
        <dbReference type="EMBL" id="TWP50150.1"/>
    </source>
</evidence>
<dbReference type="RefSeq" id="WP_146353773.1">
    <property type="nucleotide sequence ID" value="NZ_VOBR01000013.1"/>
</dbReference>
<protein>
    <submittedName>
        <fullName evidence="2">PIG-L family deacetylase</fullName>
    </submittedName>
</protein>
<evidence type="ECO:0000313" key="3">
    <source>
        <dbReference type="Proteomes" id="UP000316639"/>
    </source>
</evidence>
<dbReference type="SUPFAM" id="SSF102588">
    <property type="entry name" value="LmbE-like"/>
    <property type="match status" value="1"/>
</dbReference>
<sequence>MDDLEQFPEDWDTALAVVAHPDDMEYGASGAVARWTAQGKKIVYLLACRGEAGIDGMAPEEAGPLREREQWAACAAVGVSELEFLDHPDGMMEYGLPLRRDIAAAIRRHRPELVITGNYRESFAGGFLNQADHIAVGRATVDAVRDAGNRWVFRDLELEPWGGVKYVGVSGSPDAVHAVDITDTFDAAVASLCAHEQYLAGLGEGVMGDPDAFLRPYAEKAGERFGGGLATTFELLRM</sequence>
<keyword evidence="1" id="KW-0862">Zinc</keyword>
<dbReference type="PANTHER" id="PTHR12993">
    <property type="entry name" value="N-ACETYLGLUCOSAMINYL-PHOSPHATIDYLINOSITOL DE-N-ACETYLASE-RELATED"/>
    <property type="match status" value="1"/>
</dbReference>
<dbReference type="GO" id="GO:0016137">
    <property type="term" value="P:glycoside metabolic process"/>
    <property type="evidence" value="ECO:0007669"/>
    <property type="project" value="UniProtKB-ARBA"/>
</dbReference>
<dbReference type="AlphaFoldDB" id="A0A563ER56"/>
<dbReference type="EMBL" id="VOBR01000013">
    <property type="protein sequence ID" value="TWP50150.1"/>
    <property type="molecule type" value="Genomic_DNA"/>
</dbReference>
<comment type="caution">
    <text evidence="2">The sequence shown here is derived from an EMBL/GenBank/DDBJ whole genome shotgun (WGS) entry which is preliminary data.</text>
</comment>
<keyword evidence="3" id="KW-1185">Reference proteome</keyword>
<evidence type="ECO:0000256" key="1">
    <source>
        <dbReference type="ARBA" id="ARBA00022833"/>
    </source>
</evidence>
<dbReference type="InterPro" id="IPR024078">
    <property type="entry name" value="LmbE-like_dom_sf"/>
</dbReference>
<reference evidence="2 3" key="1">
    <citation type="submission" date="2019-07" db="EMBL/GenBank/DDBJ databases">
        <title>Lentzea xizangensis sp. nov., isolated from Qinghai-Tibetan Plateau Soils.</title>
        <authorList>
            <person name="Huang J."/>
        </authorList>
    </citation>
    <scope>NUCLEOTIDE SEQUENCE [LARGE SCALE GENOMIC DNA]</scope>
    <source>
        <strain evidence="2 3">FXJ1.1311</strain>
    </source>
</reference>
<dbReference type="Pfam" id="PF02585">
    <property type="entry name" value="PIG-L"/>
    <property type="match status" value="1"/>
</dbReference>
<name>A0A563ER56_9PSEU</name>
<dbReference type="GO" id="GO:0016811">
    <property type="term" value="F:hydrolase activity, acting on carbon-nitrogen (but not peptide) bonds, in linear amides"/>
    <property type="evidence" value="ECO:0007669"/>
    <property type="project" value="TreeGrafter"/>
</dbReference>
<dbReference type="Gene3D" id="3.40.50.10320">
    <property type="entry name" value="LmbE-like"/>
    <property type="match status" value="1"/>
</dbReference>
<organism evidence="2 3">
    <name type="scientific">Lentzea tibetensis</name>
    <dbReference type="NCBI Taxonomy" id="2591470"/>
    <lineage>
        <taxon>Bacteria</taxon>
        <taxon>Bacillati</taxon>
        <taxon>Actinomycetota</taxon>
        <taxon>Actinomycetes</taxon>
        <taxon>Pseudonocardiales</taxon>
        <taxon>Pseudonocardiaceae</taxon>
        <taxon>Lentzea</taxon>
    </lineage>
</organism>
<dbReference type="InterPro" id="IPR003737">
    <property type="entry name" value="GlcNAc_PI_deacetylase-related"/>
</dbReference>
<dbReference type="Proteomes" id="UP000316639">
    <property type="component" value="Unassembled WGS sequence"/>
</dbReference>
<proteinExistence type="predicted"/>